<name>A0AAV7KZ61_PLEWA</name>
<proteinExistence type="predicted"/>
<sequence length="77" mass="8785">MSNDPIGSNGFRVKEEGLGRRGREKRADGQREGQDGKELEGAVMRTEDPRKAKEEEEREDIGGKQPPKRGYRSRKEQ</sequence>
<evidence type="ECO:0000313" key="2">
    <source>
        <dbReference type="EMBL" id="KAJ1084761.1"/>
    </source>
</evidence>
<protein>
    <submittedName>
        <fullName evidence="2">Uncharacterized protein</fullName>
    </submittedName>
</protein>
<dbReference type="AlphaFoldDB" id="A0AAV7KZ61"/>
<feature type="region of interest" description="Disordered" evidence="1">
    <location>
        <begin position="1"/>
        <end position="77"/>
    </location>
</feature>
<reference evidence="2" key="1">
    <citation type="journal article" date="2022" name="bioRxiv">
        <title>Sequencing and chromosome-scale assembly of the giantPleurodeles waltlgenome.</title>
        <authorList>
            <person name="Brown T."/>
            <person name="Elewa A."/>
            <person name="Iarovenko S."/>
            <person name="Subramanian E."/>
            <person name="Araus A.J."/>
            <person name="Petzold A."/>
            <person name="Susuki M."/>
            <person name="Suzuki K.-i.T."/>
            <person name="Hayashi T."/>
            <person name="Toyoda A."/>
            <person name="Oliveira C."/>
            <person name="Osipova E."/>
            <person name="Leigh N.D."/>
            <person name="Simon A."/>
            <person name="Yun M.H."/>
        </authorList>
    </citation>
    <scope>NUCLEOTIDE SEQUENCE</scope>
    <source>
        <strain evidence="2">20211129_DDA</strain>
        <tissue evidence="2">Liver</tissue>
    </source>
</reference>
<dbReference type="Proteomes" id="UP001066276">
    <property type="component" value="Chromosome 12"/>
</dbReference>
<dbReference type="EMBL" id="JANPWB010000016">
    <property type="protein sequence ID" value="KAJ1084761.1"/>
    <property type="molecule type" value="Genomic_DNA"/>
</dbReference>
<feature type="compositionally biased region" description="Basic residues" evidence="1">
    <location>
        <begin position="66"/>
        <end position="77"/>
    </location>
</feature>
<gene>
    <name evidence="2" type="ORF">NDU88_004907</name>
</gene>
<accession>A0AAV7KZ61</accession>
<evidence type="ECO:0000313" key="3">
    <source>
        <dbReference type="Proteomes" id="UP001066276"/>
    </source>
</evidence>
<comment type="caution">
    <text evidence="2">The sequence shown here is derived from an EMBL/GenBank/DDBJ whole genome shotgun (WGS) entry which is preliminary data.</text>
</comment>
<evidence type="ECO:0000256" key="1">
    <source>
        <dbReference type="SAM" id="MobiDB-lite"/>
    </source>
</evidence>
<keyword evidence="3" id="KW-1185">Reference proteome</keyword>
<feature type="compositionally biased region" description="Basic and acidic residues" evidence="1">
    <location>
        <begin position="12"/>
        <end position="55"/>
    </location>
</feature>
<organism evidence="2 3">
    <name type="scientific">Pleurodeles waltl</name>
    <name type="common">Iberian ribbed newt</name>
    <dbReference type="NCBI Taxonomy" id="8319"/>
    <lineage>
        <taxon>Eukaryota</taxon>
        <taxon>Metazoa</taxon>
        <taxon>Chordata</taxon>
        <taxon>Craniata</taxon>
        <taxon>Vertebrata</taxon>
        <taxon>Euteleostomi</taxon>
        <taxon>Amphibia</taxon>
        <taxon>Batrachia</taxon>
        <taxon>Caudata</taxon>
        <taxon>Salamandroidea</taxon>
        <taxon>Salamandridae</taxon>
        <taxon>Pleurodelinae</taxon>
        <taxon>Pleurodeles</taxon>
    </lineage>
</organism>